<sequence>MRTVDRRSFLGLAAAAGAAISLGGRSTPAAATVGTDRRPSSHAGVAGSPDPTVWREYGDPLVPATVHGSLSGLSVAVKDLFAIAGHRVGAGNPAWLAESSPQRVTATAVTALLAAGADIAGIARTDEFAYSLAGTNAHYGTPPNPAAPDRISGGSTSGPASAVALGLADIGLGTDTGGSIRIPSSYQGLYGIRPSHGAVSTAGLLPLAPSFDTVGWIARDARTLRAAGRVLLPRRPHGPAPSGVVLAQEILDVASPEVAASVRAAVADWRAADLPRIRTLRFDTAVLPGWVRAFQTKQGVEAWRRWGPWVSRHRDSLNPDVRSRFETASTYTSDDLAAAEAVLREARARVDDLLGDQILILPSASSVAPTRAEAALGGPVIEQTRAQTFRLTCLAGLSGRCAVSIPVRSRTAPVGLCLVGPRGSDRHLLDLAVRAAAEVGVTSSPR</sequence>
<keyword evidence="1" id="KW-0378">Hydrolase</keyword>
<dbReference type="Proteomes" id="UP001432251">
    <property type="component" value="Chromosome"/>
</dbReference>
<gene>
    <name evidence="1" type="ORF">V2W30_03370</name>
</gene>
<dbReference type="EMBL" id="CP146022">
    <property type="protein sequence ID" value="WWQ62501.1"/>
    <property type="molecule type" value="Genomic_DNA"/>
</dbReference>
<organism evidence="1 2">
    <name type="scientific">Streptomyces citrinus</name>
    <dbReference type="NCBI Taxonomy" id="3118173"/>
    <lineage>
        <taxon>Bacteria</taxon>
        <taxon>Bacillati</taxon>
        <taxon>Actinomycetota</taxon>
        <taxon>Actinomycetes</taxon>
        <taxon>Kitasatosporales</taxon>
        <taxon>Streptomycetaceae</taxon>
        <taxon>Streptomyces</taxon>
    </lineage>
</organism>
<evidence type="ECO:0000313" key="2">
    <source>
        <dbReference type="Proteomes" id="UP001432251"/>
    </source>
</evidence>
<proteinExistence type="predicted"/>
<evidence type="ECO:0000313" key="1">
    <source>
        <dbReference type="EMBL" id="WWQ62501.1"/>
    </source>
</evidence>
<reference evidence="1" key="1">
    <citation type="journal article" date="2025" name="Int. J. Syst. Evol. Microbiol.">
        <title>Streptomyces citrinus sp. nov., with yellow diffusible pigment.</title>
        <authorList>
            <person name="He Y."/>
            <person name="Yang E."/>
            <person name="Xu J."/>
            <person name="Sun Y."/>
            <person name="Sun L."/>
        </authorList>
    </citation>
    <scope>NUCLEOTIDE SEQUENCE</scope>
    <source>
        <strain evidence="1">Q6</strain>
    </source>
</reference>
<dbReference type="EC" id="3.5.1.4" evidence="1"/>
<accession>A0ACD5A5Q1</accession>
<keyword evidence="2" id="KW-1185">Reference proteome</keyword>
<name>A0ACD5A5Q1_9ACTN</name>
<protein>
    <submittedName>
        <fullName evidence="1">Amidase</fullName>
        <ecNumber evidence="1">3.5.1.4</ecNumber>
    </submittedName>
</protein>